<proteinExistence type="predicted"/>
<name>A0A6B0S4U6_9CETA</name>
<accession>A0A6B0S4U6</accession>
<protein>
    <submittedName>
        <fullName evidence="1">Uncharacterized protein</fullName>
    </submittedName>
</protein>
<comment type="caution">
    <text evidence="1">The sequence shown here is derived from an EMBL/GenBank/DDBJ whole genome shotgun (WGS) entry which is preliminary data.</text>
</comment>
<gene>
    <name evidence="1" type="ORF">E5288_WYG015482</name>
</gene>
<evidence type="ECO:0000313" key="1">
    <source>
        <dbReference type="EMBL" id="MXQ96471.1"/>
    </source>
</evidence>
<evidence type="ECO:0000313" key="2">
    <source>
        <dbReference type="Proteomes" id="UP000322234"/>
    </source>
</evidence>
<dbReference type="AlphaFoldDB" id="A0A6B0S4U6"/>
<dbReference type="EMBL" id="VBQZ03000164">
    <property type="protein sequence ID" value="MXQ96471.1"/>
    <property type="molecule type" value="Genomic_DNA"/>
</dbReference>
<reference evidence="1" key="1">
    <citation type="submission" date="2019-10" db="EMBL/GenBank/DDBJ databases">
        <title>The sequence and de novo assembly of the wild yak genome.</title>
        <authorList>
            <person name="Liu Y."/>
        </authorList>
    </citation>
    <scope>NUCLEOTIDE SEQUENCE [LARGE SCALE GENOMIC DNA]</scope>
    <source>
        <strain evidence="1">WY2019</strain>
    </source>
</reference>
<sequence>MSDDDKEHCETMGPRLAARPIVQQKVEPEQPMTKSPSSILTMSYISDRLISFLLSSVSSLIISFLSKISSFLLPKCIVSCTSSVSISNSPRLG</sequence>
<keyword evidence="2" id="KW-1185">Reference proteome</keyword>
<dbReference type="Proteomes" id="UP000322234">
    <property type="component" value="Unassembled WGS sequence"/>
</dbReference>
<organism evidence="1 2">
    <name type="scientific">Bos mutus</name>
    <name type="common">wild yak</name>
    <dbReference type="NCBI Taxonomy" id="72004"/>
    <lineage>
        <taxon>Eukaryota</taxon>
        <taxon>Metazoa</taxon>
        <taxon>Chordata</taxon>
        <taxon>Craniata</taxon>
        <taxon>Vertebrata</taxon>
        <taxon>Euteleostomi</taxon>
        <taxon>Mammalia</taxon>
        <taxon>Eutheria</taxon>
        <taxon>Laurasiatheria</taxon>
        <taxon>Artiodactyla</taxon>
        <taxon>Ruminantia</taxon>
        <taxon>Pecora</taxon>
        <taxon>Bovidae</taxon>
        <taxon>Bovinae</taxon>
        <taxon>Bos</taxon>
    </lineage>
</organism>